<proteinExistence type="predicted"/>
<organism evidence="2 3">
    <name type="scientific">Parastrongyloides trichosuri</name>
    <name type="common">Possum-specific nematode worm</name>
    <dbReference type="NCBI Taxonomy" id="131310"/>
    <lineage>
        <taxon>Eukaryota</taxon>
        <taxon>Metazoa</taxon>
        <taxon>Ecdysozoa</taxon>
        <taxon>Nematoda</taxon>
        <taxon>Chromadorea</taxon>
        <taxon>Rhabditida</taxon>
        <taxon>Tylenchina</taxon>
        <taxon>Panagrolaimomorpha</taxon>
        <taxon>Strongyloidoidea</taxon>
        <taxon>Strongyloididae</taxon>
        <taxon>Parastrongyloides</taxon>
    </lineage>
</organism>
<evidence type="ECO:0000313" key="3">
    <source>
        <dbReference type="WBParaSite" id="PTRK_0000849250.1"/>
    </source>
</evidence>
<keyword evidence="1" id="KW-1133">Transmembrane helix</keyword>
<feature type="transmembrane region" description="Helical" evidence="1">
    <location>
        <begin position="6"/>
        <end position="24"/>
    </location>
</feature>
<keyword evidence="2" id="KW-1185">Reference proteome</keyword>
<dbReference type="AlphaFoldDB" id="A0A0N4ZK60"/>
<evidence type="ECO:0000313" key="2">
    <source>
        <dbReference type="Proteomes" id="UP000038045"/>
    </source>
</evidence>
<name>A0A0N4ZK60_PARTI</name>
<keyword evidence="1" id="KW-0812">Transmembrane</keyword>
<sequence>MELWKSIITILLLITPILSLNLNIPGYKLREKLKSLRENSEEIFEKFVTKKPSNIRVISPIRIRKQSRNCFFTVIQCYLPKVDVYKSADNVVYGKLRNGRTYYRYL</sequence>
<dbReference type="Proteomes" id="UP000038045">
    <property type="component" value="Unplaced"/>
</dbReference>
<accession>A0A0N4ZK60</accession>
<protein>
    <submittedName>
        <fullName evidence="3">Uncharacterized protein</fullName>
    </submittedName>
</protein>
<dbReference type="WBParaSite" id="PTRK_0000849250.1">
    <property type="protein sequence ID" value="PTRK_0000849250.1"/>
    <property type="gene ID" value="PTRK_0000849250"/>
</dbReference>
<evidence type="ECO:0000256" key="1">
    <source>
        <dbReference type="SAM" id="Phobius"/>
    </source>
</evidence>
<keyword evidence="1" id="KW-0472">Membrane</keyword>
<reference evidence="3" key="1">
    <citation type="submission" date="2017-02" db="UniProtKB">
        <authorList>
            <consortium name="WormBaseParasite"/>
        </authorList>
    </citation>
    <scope>IDENTIFICATION</scope>
</reference>